<accession>A0A4S8KM15</accession>
<evidence type="ECO:0000313" key="3">
    <source>
        <dbReference type="Proteomes" id="UP000297245"/>
    </source>
</evidence>
<feature type="region of interest" description="Disordered" evidence="1">
    <location>
        <begin position="1"/>
        <end position="60"/>
    </location>
</feature>
<protein>
    <submittedName>
        <fullName evidence="2">Uncharacterized protein</fullName>
    </submittedName>
</protein>
<dbReference type="OrthoDB" id="2742740at2759"/>
<dbReference type="Proteomes" id="UP000297245">
    <property type="component" value="Unassembled WGS sequence"/>
</dbReference>
<gene>
    <name evidence="2" type="ORF">K435DRAFT_704717</name>
</gene>
<proteinExistence type="predicted"/>
<keyword evidence="3" id="KW-1185">Reference proteome</keyword>
<evidence type="ECO:0000313" key="2">
    <source>
        <dbReference type="EMBL" id="THU76511.1"/>
    </source>
</evidence>
<dbReference type="AlphaFoldDB" id="A0A4S8KM15"/>
<reference evidence="2 3" key="1">
    <citation type="journal article" date="2019" name="Nat. Ecol. Evol.">
        <title>Megaphylogeny resolves global patterns of mushroom evolution.</title>
        <authorList>
            <person name="Varga T."/>
            <person name="Krizsan K."/>
            <person name="Foldi C."/>
            <person name="Dima B."/>
            <person name="Sanchez-Garcia M."/>
            <person name="Sanchez-Ramirez S."/>
            <person name="Szollosi G.J."/>
            <person name="Szarkandi J.G."/>
            <person name="Papp V."/>
            <person name="Albert L."/>
            <person name="Andreopoulos W."/>
            <person name="Angelini C."/>
            <person name="Antonin V."/>
            <person name="Barry K.W."/>
            <person name="Bougher N.L."/>
            <person name="Buchanan P."/>
            <person name="Buyck B."/>
            <person name="Bense V."/>
            <person name="Catcheside P."/>
            <person name="Chovatia M."/>
            <person name="Cooper J."/>
            <person name="Damon W."/>
            <person name="Desjardin D."/>
            <person name="Finy P."/>
            <person name="Geml J."/>
            <person name="Haridas S."/>
            <person name="Hughes K."/>
            <person name="Justo A."/>
            <person name="Karasinski D."/>
            <person name="Kautmanova I."/>
            <person name="Kiss B."/>
            <person name="Kocsube S."/>
            <person name="Kotiranta H."/>
            <person name="LaButti K.M."/>
            <person name="Lechner B.E."/>
            <person name="Liimatainen K."/>
            <person name="Lipzen A."/>
            <person name="Lukacs Z."/>
            <person name="Mihaltcheva S."/>
            <person name="Morgado L.N."/>
            <person name="Niskanen T."/>
            <person name="Noordeloos M.E."/>
            <person name="Ohm R.A."/>
            <person name="Ortiz-Santana B."/>
            <person name="Ovrebo C."/>
            <person name="Racz N."/>
            <person name="Riley R."/>
            <person name="Savchenko A."/>
            <person name="Shiryaev A."/>
            <person name="Soop K."/>
            <person name="Spirin V."/>
            <person name="Szebenyi C."/>
            <person name="Tomsovsky M."/>
            <person name="Tulloss R.E."/>
            <person name="Uehling J."/>
            <person name="Grigoriev I.V."/>
            <person name="Vagvolgyi C."/>
            <person name="Papp T."/>
            <person name="Martin F.M."/>
            <person name="Miettinen O."/>
            <person name="Hibbett D.S."/>
            <person name="Nagy L.G."/>
        </authorList>
    </citation>
    <scope>NUCLEOTIDE SEQUENCE [LARGE SCALE GENOMIC DNA]</scope>
    <source>
        <strain evidence="2 3">CBS 962.96</strain>
    </source>
</reference>
<evidence type="ECO:0000256" key="1">
    <source>
        <dbReference type="SAM" id="MobiDB-lite"/>
    </source>
</evidence>
<sequence>MYQDLDFDTPSRPITPNLPSSDDHSAFPPQNTSNEQILRPPTPENPDHDESGSINTEPKIEDLRTTGLFIDALKNATLEKSGMEQEDIDRLRRAEPNSDTLIYDKHFQKSLKVFNVLDRLSREAFDEIRQIFLEVYPDDPFYSHFQIKHRLKAISGIVPIWNDMCQDTCAAFTGPWSDLDQCPICFKPRYHPGTRSPIRRFVTIPLGPWIQSLYSSHETARLMHYREKQTEGIIQQLQDNGGKLAIYDDTICGSEYIKAVLRGQINKDDILLHHSHDGAQLYRDKESDCYFSLFII</sequence>
<dbReference type="EMBL" id="ML180874">
    <property type="protein sequence ID" value="THU76511.1"/>
    <property type="molecule type" value="Genomic_DNA"/>
</dbReference>
<name>A0A4S8KM15_DENBC</name>
<feature type="non-terminal residue" evidence="2">
    <location>
        <position position="296"/>
    </location>
</feature>
<organism evidence="2 3">
    <name type="scientific">Dendrothele bispora (strain CBS 962.96)</name>
    <dbReference type="NCBI Taxonomy" id="1314807"/>
    <lineage>
        <taxon>Eukaryota</taxon>
        <taxon>Fungi</taxon>
        <taxon>Dikarya</taxon>
        <taxon>Basidiomycota</taxon>
        <taxon>Agaricomycotina</taxon>
        <taxon>Agaricomycetes</taxon>
        <taxon>Agaricomycetidae</taxon>
        <taxon>Agaricales</taxon>
        <taxon>Agaricales incertae sedis</taxon>
        <taxon>Dendrothele</taxon>
    </lineage>
</organism>